<sequence length="72" mass="8241">MNDQEQLTAYRAMQAAVETEYTRTADKMAALKAQGKEKTATYRQLFARKLTLSELLSWYKTYGLTQKGESNV</sequence>
<dbReference type="HOGENOM" id="CLU_201984_1_0_9"/>
<dbReference type="Proteomes" id="UP000003438">
    <property type="component" value="Unassembled WGS sequence"/>
</dbReference>
<comment type="caution">
    <text evidence="1">The sequence shown here is derived from an EMBL/GenBank/DDBJ whole genome shotgun (WGS) entry which is preliminary data.</text>
</comment>
<proteinExistence type="predicted"/>
<accession>D1PP88</accession>
<gene>
    <name evidence="1" type="ORF">SUBVAR_06202</name>
</gene>
<evidence type="ECO:0000313" key="1">
    <source>
        <dbReference type="EMBL" id="EFB75584.1"/>
    </source>
</evidence>
<evidence type="ECO:0000313" key="2">
    <source>
        <dbReference type="Proteomes" id="UP000003438"/>
    </source>
</evidence>
<dbReference type="EMBL" id="ACBY02000025">
    <property type="protein sequence ID" value="EFB75584.1"/>
    <property type="molecule type" value="Genomic_DNA"/>
</dbReference>
<dbReference type="STRING" id="411471.SUBVAR_06202"/>
<keyword evidence="2" id="KW-1185">Reference proteome</keyword>
<dbReference type="AlphaFoldDB" id="D1PP88"/>
<dbReference type="eggNOG" id="ENOG5033C8K">
    <property type="taxonomic scope" value="Bacteria"/>
</dbReference>
<dbReference type="OrthoDB" id="2061508at2"/>
<name>D1PP88_9FIRM</name>
<organism evidence="1 2">
    <name type="scientific">Subdoligranulum variabile DSM 15176</name>
    <dbReference type="NCBI Taxonomy" id="411471"/>
    <lineage>
        <taxon>Bacteria</taxon>
        <taxon>Bacillati</taxon>
        <taxon>Bacillota</taxon>
        <taxon>Clostridia</taxon>
        <taxon>Eubacteriales</taxon>
        <taxon>Oscillospiraceae</taxon>
        <taxon>Subdoligranulum</taxon>
    </lineage>
</organism>
<protein>
    <submittedName>
        <fullName evidence="1">Uncharacterized protein</fullName>
    </submittedName>
</protein>
<dbReference type="RefSeq" id="WP_007047568.1">
    <property type="nucleotide sequence ID" value="NZ_GG704769.1"/>
</dbReference>
<reference evidence="1" key="1">
    <citation type="submission" date="2009-12" db="EMBL/GenBank/DDBJ databases">
        <authorList>
            <person name="Weinstock G."/>
            <person name="Sodergren E."/>
            <person name="Clifton S."/>
            <person name="Fulton L."/>
            <person name="Fulton B."/>
            <person name="Courtney L."/>
            <person name="Fronick C."/>
            <person name="Harrison M."/>
            <person name="Strong C."/>
            <person name="Farmer C."/>
            <person name="Delahaunty K."/>
            <person name="Markovic C."/>
            <person name="Hall O."/>
            <person name="Minx P."/>
            <person name="Tomlinson C."/>
            <person name="Mitreva M."/>
            <person name="Nelson J."/>
            <person name="Hou S."/>
            <person name="Wollam A."/>
            <person name="Pepin K.H."/>
            <person name="Johnson M."/>
            <person name="Bhonagiri V."/>
            <person name="Nash W.E."/>
            <person name="Warren W."/>
            <person name="Chinwalla A."/>
            <person name="Mardis E.R."/>
            <person name="Wilson R.K."/>
        </authorList>
    </citation>
    <scope>NUCLEOTIDE SEQUENCE [LARGE SCALE GENOMIC DNA]</scope>
    <source>
        <strain evidence="1">DSM 15176</strain>
    </source>
</reference>